<dbReference type="Gene3D" id="3.40.50.1110">
    <property type="entry name" value="SGNH hydrolase"/>
    <property type="match status" value="1"/>
</dbReference>
<comment type="caution">
    <text evidence="2">The sequence shown here is derived from an EMBL/GenBank/DDBJ whole genome shotgun (WGS) entry which is preliminary data.</text>
</comment>
<keyword evidence="1" id="KW-0472">Membrane</keyword>
<name>A0A0R1MKF2_9LACO</name>
<dbReference type="GO" id="GO:0016746">
    <property type="term" value="F:acyltransferase activity"/>
    <property type="evidence" value="ECO:0007669"/>
    <property type="project" value="UniProtKB-KW"/>
</dbReference>
<evidence type="ECO:0000313" key="3">
    <source>
        <dbReference type="Proteomes" id="UP000051330"/>
    </source>
</evidence>
<dbReference type="InterPro" id="IPR036514">
    <property type="entry name" value="SGNH_hydro_sf"/>
</dbReference>
<dbReference type="AlphaFoldDB" id="A0A0R1MKF2"/>
<dbReference type="CDD" id="cd01840">
    <property type="entry name" value="SGNH_hydrolase_yrhL_like"/>
    <property type="match status" value="1"/>
</dbReference>
<evidence type="ECO:0000313" key="2">
    <source>
        <dbReference type="EMBL" id="KRL08415.1"/>
    </source>
</evidence>
<dbReference type="RefSeq" id="WP_057822462.1">
    <property type="nucleotide sequence ID" value="NZ_AZEC01000024.1"/>
</dbReference>
<organism evidence="2 3">
    <name type="scientific">Schleiferilactobacillus perolens DSM 12744</name>
    <dbReference type="NCBI Taxonomy" id="1423792"/>
    <lineage>
        <taxon>Bacteria</taxon>
        <taxon>Bacillati</taxon>
        <taxon>Bacillota</taxon>
        <taxon>Bacilli</taxon>
        <taxon>Lactobacillales</taxon>
        <taxon>Lactobacillaceae</taxon>
        <taxon>Schleiferilactobacillus</taxon>
    </lineage>
</organism>
<keyword evidence="2" id="KW-0012">Acyltransferase</keyword>
<evidence type="ECO:0000256" key="1">
    <source>
        <dbReference type="SAM" id="Phobius"/>
    </source>
</evidence>
<gene>
    <name evidence="2" type="ORF">FD09_GL001644</name>
</gene>
<protein>
    <submittedName>
        <fullName evidence="2">Acyltransferase</fullName>
    </submittedName>
</protein>
<dbReference type="PATRIC" id="fig|1423792.3.peg.1665"/>
<keyword evidence="2" id="KW-0808">Transferase</keyword>
<proteinExistence type="predicted"/>
<accession>A0A0R1MKF2</accession>
<keyword evidence="1" id="KW-1133">Transmembrane helix</keyword>
<dbReference type="STRING" id="1423792.FD09_GL001644"/>
<feature type="transmembrane region" description="Helical" evidence="1">
    <location>
        <begin position="12"/>
        <end position="33"/>
    </location>
</feature>
<keyword evidence="1" id="KW-0812">Transmembrane</keyword>
<reference evidence="2 3" key="1">
    <citation type="journal article" date="2015" name="Genome Announc.">
        <title>Expanding the biotechnology potential of lactobacilli through comparative genomics of 213 strains and associated genera.</title>
        <authorList>
            <person name="Sun Z."/>
            <person name="Harris H.M."/>
            <person name="McCann A."/>
            <person name="Guo C."/>
            <person name="Argimon S."/>
            <person name="Zhang W."/>
            <person name="Yang X."/>
            <person name="Jeffery I.B."/>
            <person name="Cooney J.C."/>
            <person name="Kagawa T.F."/>
            <person name="Liu W."/>
            <person name="Song Y."/>
            <person name="Salvetti E."/>
            <person name="Wrobel A."/>
            <person name="Rasinkangas P."/>
            <person name="Parkhill J."/>
            <person name="Rea M.C."/>
            <person name="O'Sullivan O."/>
            <person name="Ritari J."/>
            <person name="Douillard F.P."/>
            <person name="Paul Ross R."/>
            <person name="Yang R."/>
            <person name="Briner A.E."/>
            <person name="Felis G.E."/>
            <person name="de Vos W.M."/>
            <person name="Barrangou R."/>
            <person name="Klaenhammer T.R."/>
            <person name="Caufield P.W."/>
            <person name="Cui Y."/>
            <person name="Zhang H."/>
            <person name="O'Toole P.W."/>
        </authorList>
    </citation>
    <scope>NUCLEOTIDE SEQUENCE [LARGE SCALE GENOMIC DNA]</scope>
    <source>
        <strain evidence="2 3">DSM 12744</strain>
    </source>
</reference>
<dbReference type="EMBL" id="AZEC01000024">
    <property type="protein sequence ID" value="KRL08415.1"/>
    <property type="molecule type" value="Genomic_DNA"/>
</dbReference>
<dbReference type="OrthoDB" id="9796461at2"/>
<keyword evidence="3" id="KW-1185">Reference proteome</keyword>
<sequence length="257" mass="27951">MHREKKSSGMKIVWIIVAIVVVVLAGGGIWYGVQANNARVRTEQAAKKKAAAASSSKKRAAALSRSEALASSQAAADPLYGKLKQYGLTYPELQYAKTMPITFVGDSVMLGSESFLKEIFPKMNMEADVSRQAYGAPAVIKKLSGESKLADTVVLGVGTNGAFTANTTKEIMTALGTKRTVFWINVHVPSQSWESDSNKQIAAAADKYKNVHLIDWYSTAKGHSDWFAADSFHPNTTGQPHYYTLVAKQVLQTMTKK</sequence>
<dbReference type="Proteomes" id="UP000051330">
    <property type="component" value="Unassembled WGS sequence"/>
</dbReference>
<dbReference type="SUPFAM" id="SSF52266">
    <property type="entry name" value="SGNH hydrolase"/>
    <property type="match status" value="1"/>
</dbReference>